<dbReference type="Gene3D" id="1.10.10.10">
    <property type="entry name" value="Winged helix-like DNA-binding domain superfamily/Winged helix DNA-binding domain"/>
    <property type="match status" value="1"/>
</dbReference>
<keyword evidence="4" id="KW-0731">Sigma factor</keyword>
<dbReference type="SUPFAM" id="SSF88659">
    <property type="entry name" value="Sigma3 and sigma4 domains of RNA polymerase sigma factors"/>
    <property type="match status" value="1"/>
</dbReference>
<dbReference type="InterPro" id="IPR032710">
    <property type="entry name" value="NTF2-like_dom_sf"/>
</dbReference>
<keyword evidence="9" id="KW-0808">Transferase</keyword>
<keyword evidence="10" id="KW-1185">Reference proteome</keyword>
<reference evidence="9 10" key="1">
    <citation type="submission" date="2021-04" db="EMBL/GenBank/DDBJ databases">
        <title>Nocardia tengchongensis.</title>
        <authorList>
            <person name="Zhuang k."/>
            <person name="Ran Y."/>
            <person name="Li W."/>
        </authorList>
    </citation>
    <scope>NUCLEOTIDE SEQUENCE [LARGE SCALE GENOMIC DNA]</scope>
    <source>
        <strain evidence="9 10">CFH S0057</strain>
    </source>
</reference>
<dbReference type="Gene3D" id="3.10.450.50">
    <property type="match status" value="1"/>
</dbReference>
<dbReference type="InterPro" id="IPR014305">
    <property type="entry name" value="RNA_pol_sigma-G_actinobac"/>
</dbReference>
<evidence type="ECO:0000259" key="8">
    <source>
        <dbReference type="Pfam" id="PF08281"/>
    </source>
</evidence>
<dbReference type="InterPro" id="IPR007627">
    <property type="entry name" value="RNA_pol_sigma70_r2"/>
</dbReference>
<dbReference type="InterPro" id="IPR013325">
    <property type="entry name" value="RNA_pol_sigma_r2"/>
</dbReference>
<dbReference type="Pfam" id="PF04542">
    <property type="entry name" value="Sigma70_r2"/>
    <property type="match status" value="1"/>
</dbReference>
<evidence type="ECO:0000256" key="4">
    <source>
        <dbReference type="ARBA" id="ARBA00023082"/>
    </source>
</evidence>
<name>A0ABX8CN26_9NOCA</name>
<accession>A0ABX8CN26</accession>
<proteinExistence type="inferred from homology"/>
<dbReference type="GO" id="GO:0003899">
    <property type="term" value="F:DNA-directed RNA polymerase activity"/>
    <property type="evidence" value="ECO:0007669"/>
    <property type="project" value="UniProtKB-EC"/>
</dbReference>
<dbReference type="NCBIfam" id="TIGR02937">
    <property type="entry name" value="sigma70-ECF"/>
    <property type="match status" value="1"/>
</dbReference>
<dbReference type="Pfam" id="PF08281">
    <property type="entry name" value="Sigma70_r4_2"/>
    <property type="match status" value="1"/>
</dbReference>
<feature type="domain" description="RNA polymerase sigma factor 70 region 4 type 2" evidence="8">
    <location>
        <begin position="132"/>
        <end position="184"/>
    </location>
</feature>
<keyword evidence="3" id="KW-0805">Transcription regulation</keyword>
<dbReference type="InterPro" id="IPR014284">
    <property type="entry name" value="RNA_pol_sigma-70_dom"/>
</dbReference>
<dbReference type="InterPro" id="IPR036388">
    <property type="entry name" value="WH-like_DNA-bd_sf"/>
</dbReference>
<comment type="similarity">
    <text evidence="1">Belongs to the sigma-70 factor family. ECF subfamily.</text>
</comment>
<dbReference type="EC" id="2.7.7.6" evidence="9"/>
<dbReference type="InterPro" id="IPR013324">
    <property type="entry name" value="RNA_pol_sigma_r3/r4-like"/>
</dbReference>
<protein>
    <submittedName>
        <fullName evidence="9">RNA polymerase subunit sigma-70</fullName>
        <ecNumber evidence="9">2.7.7.6</ecNumber>
    </submittedName>
</protein>
<dbReference type="SUPFAM" id="SSF88946">
    <property type="entry name" value="Sigma2 domain of RNA polymerase sigma factors"/>
    <property type="match status" value="1"/>
</dbReference>
<dbReference type="Proteomes" id="UP000683310">
    <property type="component" value="Chromosome"/>
</dbReference>
<evidence type="ECO:0000313" key="10">
    <source>
        <dbReference type="Proteomes" id="UP000683310"/>
    </source>
</evidence>
<keyword evidence="9" id="KW-0548">Nucleotidyltransferase</keyword>
<keyword evidence="6" id="KW-0804">Transcription</keyword>
<evidence type="ECO:0000256" key="1">
    <source>
        <dbReference type="ARBA" id="ARBA00010641"/>
    </source>
</evidence>
<evidence type="ECO:0000313" key="9">
    <source>
        <dbReference type="EMBL" id="QVI20363.1"/>
    </source>
</evidence>
<evidence type="ECO:0000256" key="2">
    <source>
        <dbReference type="ARBA" id="ARBA00011344"/>
    </source>
</evidence>
<feature type="domain" description="RNA polymerase sigma-70 region 2" evidence="7">
    <location>
        <begin position="18"/>
        <end position="83"/>
    </location>
</feature>
<evidence type="ECO:0000256" key="6">
    <source>
        <dbReference type="ARBA" id="ARBA00023163"/>
    </source>
</evidence>
<keyword evidence="5" id="KW-0238">DNA-binding</keyword>
<dbReference type="InterPro" id="IPR039425">
    <property type="entry name" value="RNA_pol_sigma-70-like"/>
</dbReference>
<sequence length="318" mass="34954">MNQTSALAAPAVEDALAELRPALLAYCYRMLGSVLEAEDAVQETMMRAWRSAARLNDPAGLRPWTYRIATNVCIDASADRKRRALPMDLVAAADPRGELGAPLPESTWVQPFPSSPTVDPSEQAVSNESVRLAFVAALQYLLPRQRAVLILRDVLCWRAAEVAELLDLSVDAVNSMLRRARAALAQAQRTDGARPLDPIDTGLLERYVAAFERFDIAGIVSLLRDDAIIDMPPVAFWLFGRESFRDWLIGSDIGCRSKRLIPIQANGCPAAALYRETDGRMTAFAIQVLECSGGEIARLHTFLQPELFGAFGLPHHLD</sequence>
<gene>
    <name evidence="9" type="ORF">KHQ06_29920</name>
</gene>
<dbReference type="NCBIfam" id="NF006089">
    <property type="entry name" value="PRK08241.1"/>
    <property type="match status" value="1"/>
</dbReference>
<dbReference type="NCBIfam" id="TIGR02960">
    <property type="entry name" value="SigX5"/>
    <property type="match status" value="1"/>
</dbReference>
<dbReference type="InterPro" id="IPR013249">
    <property type="entry name" value="RNA_pol_sigma70_r4_t2"/>
</dbReference>
<dbReference type="PANTHER" id="PTHR43133:SF65">
    <property type="entry name" value="ECF RNA POLYMERASE SIGMA FACTOR SIGG"/>
    <property type="match status" value="1"/>
</dbReference>
<organism evidence="9 10">
    <name type="scientific">Nocardia tengchongensis</name>
    <dbReference type="NCBI Taxonomy" id="2055889"/>
    <lineage>
        <taxon>Bacteria</taxon>
        <taxon>Bacillati</taxon>
        <taxon>Actinomycetota</taxon>
        <taxon>Actinomycetes</taxon>
        <taxon>Mycobacteriales</taxon>
        <taxon>Nocardiaceae</taxon>
        <taxon>Nocardia</taxon>
    </lineage>
</organism>
<comment type="subunit">
    <text evidence="2">Interacts transiently with the RNA polymerase catalytic core formed by RpoA, RpoB, RpoC and RpoZ (2 alpha, 1 beta, 1 beta' and 1 omega subunit) to form the RNA polymerase holoenzyme that can initiate transcription.</text>
</comment>
<dbReference type="Gene3D" id="1.10.1740.10">
    <property type="match status" value="1"/>
</dbReference>
<dbReference type="PANTHER" id="PTHR43133">
    <property type="entry name" value="RNA POLYMERASE ECF-TYPE SIGMA FACTO"/>
    <property type="match status" value="1"/>
</dbReference>
<evidence type="ECO:0000256" key="5">
    <source>
        <dbReference type="ARBA" id="ARBA00023125"/>
    </source>
</evidence>
<dbReference type="SUPFAM" id="SSF54427">
    <property type="entry name" value="NTF2-like"/>
    <property type="match status" value="1"/>
</dbReference>
<evidence type="ECO:0000256" key="3">
    <source>
        <dbReference type="ARBA" id="ARBA00023015"/>
    </source>
</evidence>
<evidence type="ECO:0000259" key="7">
    <source>
        <dbReference type="Pfam" id="PF04542"/>
    </source>
</evidence>
<dbReference type="EMBL" id="CP074371">
    <property type="protein sequence ID" value="QVI20363.1"/>
    <property type="molecule type" value="Genomic_DNA"/>
</dbReference>